<dbReference type="InterPro" id="IPR018219">
    <property type="entry name" value="Tpx_CS"/>
</dbReference>
<evidence type="ECO:0000313" key="11">
    <source>
        <dbReference type="Proteomes" id="UP001178888"/>
    </source>
</evidence>
<dbReference type="Pfam" id="PF08534">
    <property type="entry name" value="Redoxin"/>
    <property type="match status" value="1"/>
</dbReference>
<proteinExistence type="inferred from homology"/>
<evidence type="ECO:0000313" key="9">
    <source>
        <dbReference type="EMBL" id="TDK65112.1"/>
    </source>
</evidence>
<comment type="function">
    <text evidence="6">Thiol-specific peroxidase that catalyzes the reduction of hydrogen peroxide and organic hydroperoxides to water and alcohols, respectively. Plays a role in cell protection against oxidative stress by detoxifying peroxides.</text>
</comment>
<evidence type="ECO:0000256" key="6">
    <source>
        <dbReference type="HAMAP-Rule" id="MF_00269"/>
    </source>
</evidence>
<feature type="active site" description="Cysteine sulfenic acid (-SOH) intermediate" evidence="6">
    <location>
        <position position="65"/>
    </location>
</feature>
<dbReference type="EC" id="1.11.1.24" evidence="6"/>
<dbReference type="PROSITE" id="PS51352">
    <property type="entry name" value="THIOREDOXIN_2"/>
    <property type="match status" value="1"/>
</dbReference>
<dbReference type="InterPro" id="IPR036249">
    <property type="entry name" value="Thioredoxin-like_sf"/>
</dbReference>
<dbReference type="GO" id="GO:0008379">
    <property type="term" value="F:thioredoxin peroxidase activity"/>
    <property type="evidence" value="ECO:0007669"/>
    <property type="project" value="UniProtKB-UniRule"/>
</dbReference>
<keyword evidence="2 6" id="KW-0049">Antioxidant</keyword>
<dbReference type="HAMAP" id="MF_00269">
    <property type="entry name" value="Tpx"/>
    <property type="match status" value="1"/>
</dbReference>
<dbReference type="Proteomes" id="UP000295132">
    <property type="component" value="Unassembled WGS sequence"/>
</dbReference>
<evidence type="ECO:0000259" key="7">
    <source>
        <dbReference type="PROSITE" id="PS51352"/>
    </source>
</evidence>
<keyword evidence="11" id="KW-1185">Reference proteome</keyword>
<dbReference type="PROSITE" id="PS01265">
    <property type="entry name" value="TPX"/>
    <property type="match status" value="1"/>
</dbReference>
<name>A0A4R5W0L2_9BACI</name>
<evidence type="ECO:0000256" key="3">
    <source>
        <dbReference type="ARBA" id="ARBA00023002"/>
    </source>
</evidence>
<comment type="catalytic activity">
    <reaction evidence="6">
        <text>a hydroperoxide + [thioredoxin]-dithiol = an alcohol + [thioredoxin]-disulfide + H2O</text>
        <dbReference type="Rhea" id="RHEA:62620"/>
        <dbReference type="Rhea" id="RHEA-COMP:10698"/>
        <dbReference type="Rhea" id="RHEA-COMP:10700"/>
        <dbReference type="ChEBI" id="CHEBI:15377"/>
        <dbReference type="ChEBI" id="CHEBI:29950"/>
        <dbReference type="ChEBI" id="CHEBI:30879"/>
        <dbReference type="ChEBI" id="CHEBI:35924"/>
        <dbReference type="ChEBI" id="CHEBI:50058"/>
        <dbReference type="EC" id="1.11.1.24"/>
    </reaction>
</comment>
<sequence length="172" mass="18902">MITERTRRATLAGNPVTLIGPEIKVGDKAPDFEVLANDRSKVTLSDSNHMVRLISVVPSLDTAVCDQQTRRFNEEAANLGENVVVLTISADLPFAQSRWCGAQGIQNVQTLSDHQSMSFGSAYGTYMKEHRLDSRAVFVVDSQNIVTYVEYLSEVTNHPNYEAALTAVKAAK</sequence>
<comment type="subunit">
    <text evidence="6">Homodimer.</text>
</comment>
<keyword evidence="3 6" id="KW-0560">Oxidoreductase</keyword>
<comment type="caution">
    <text evidence="9">The sequence shown here is derived from an EMBL/GenBank/DDBJ whole genome shotgun (WGS) entry which is preliminary data.</text>
</comment>
<evidence type="ECO:0000313" key="10">
    <source>
        <dbReference type="Proteomes" id="UP000295132"/>
    </source>
</evidence>
<dbReference type="AlphaFoldDB" id="A0A4R5W0L2"/>
<evidence type="ECO:0000256" key="2">
    <source>
        <dbReference type="ARBA" id="ARBA00022862"/>
    </source>
</evidence>
<comment type="caution">
    <text evidence="6">Lacks conserved residue(s) required for the propagation of feature annotation.</text>
</comment>
<organism evidence="9 10">
    <name type="scientific">Bacillus salipaludis</name>
    <dbReference type="NCBI Taxonomy" id="2547811"/>
    <lineage>
        <taxon>Bacteria</taxon>
        <taxon>Bacillati</taxon>
        <taxon>Bacillota</taxon>
        <taxon>Bacilli</taxon>
        <taxon>Bacillales</taxon>
        <taxon>Bacillaceae</taxon>
        <taxon>Bacillus</taxon>
    </lineage>
</organism>
<dbReference type="InterPro" id="IPR013766">
    <property type="entry name" value="Thioredoxin_domain"/>
</dbReference>
<keyword evidence="5 6" id="KW-0676">Redox-active center</keyword>
<dbReference type="NCBIfam" id="NF001808">
    <property type="entry name" value="PRK00522.1"/>
    <property type="match status" value="1"/>
</dbReference>
<evidence type="ECO:0000256" key="5">
    <source>
        <dbReference type="ARBA" id="ARBA00023284"/>
    </source>
</evidence>
<dbReference type="RefSeq" id="WP_133332692.1">
    <property type="nucleotide sequence ID" value="NZ_JAVGVR010000001.1"/>
</dbReference>
<reference evidence="9 10" key="1">
    <citation type="submission" date="2019-03" db="EMBL/GenBank/DDBJ databases">
        <title>Bacillus niacini sp. nov. a Nicotinate-Metabolizing Mesophile Isolated from Soil.</title>
        <authorList>
            <person name="Zhang G."/>
        </authorList>
    </citation>
    <scope>NUCLEOTIDE SEQUENCE [LARGE SCALE GENOMIC DNA]</scope>
    <source>
        <strain evidence="9 10">WN066</strain>
    </source>
</reference>
<reference evidence="8" key="2">
    <citation type="submission" date="2023-08" db="EMBL/GenBank/DDBJ databases">
        <title>Nitrogen cycling bacteria in agricultural field soils.</title>
        <authorList>
            <person name="Jang J."/>
        </authorList>
    </citation>
    <scope>NUCLEOTIDE SEQUENCE</scope>
    <source>
        <strain evidence="8">PS3-36</strain>
    </source>
</reference>
<keyword evidence="4" id="KW-1015">Disulfide bond</keyword>
<evidence type="ECO:0000256" key="4">
    <source>
        <dbReference type="ARBA" id="ARBA00023157"/>
    </source>
</evidence>
<dbReference type="PANTHER" id="PTHR43110:SF1">
    <property type="entry name" value="THIOL PEROXIDASE"/>
    <property type="match status" value="1"/>
</dbReference>
<dbReference type="EMBL" id="SMYO01000001">
    <property type="protein sequence ID" value="TDK65112.1"/>
    <property type="molecule type" value="Genomic_DNA"/>
</dbReference>
<gene>
    <name evidence="6 8" type="primary">tpx</name>
    <name evidence="9" type="ORF">E2K98_02415</name>
    <name evidence="8" type="ORF">RCG21_09820</name>
</gene>
<dbReference type="InterPro" id="IPR050455">
    <property type="entry name" value="Tpx_Peroxidase_subfamily"/>
</dbReference>
<dbReference type="SUPFAM" id="SSF52833">
    <property type="entry name" value="Thioredoxin-like"/>
    <property type="match status" value="1"/>
</dbReference>
<feature type="domain" description="Thioredoxin" evidence="7">
    <location>
        <begin position="23"/>
        <end position="172"/>
    </location>
</feature>
<keyword evidence="1 6" id="KW-0575">Peroxidase</keyword>
<dbReference type="Gene3D" id="3.40.30.10">
    <property type="entry name" value="Glutaredoxin"/>
    <property type="match status" value="1"/>
</dbReference>
<dbReference type="InterPro" id="IPR013740">
    <property type="entry name" value="Redoxin"/>
</dbReference>
<evidence type="ECO:0000256" key="1">
    <source>
        <dbReference type="ARBA" id="ARBA00022559"/>
    </source>
</evidence>
<evidence type="ECO:0000313" key="8">
    <source>
        <dbReference type="EMBL" id="MDQ6596643.1"/>
    </source>
</evidence>
<dbReference type="InterPro" id="IPR002065">
    <property type="entry name" value="TPX"/>
</dbReference>
<dbReference type="PANTHER" id="PTHR43110">
    <property type="entry name" value="THIOL PEROXIDASE"/>
    <property type="match status" value="1"/>
</dbReference>
<comment type="similarity">
    <text evidence="6">Belongs to the peroxiredoxin family. Tpx subfamily.</text>
</comment>
<dbReference type="Proteomes" id="UP001178888">
    <property type="component" value="Unassembled WGS sequence"/>
</dbReference>
<dbReference type="EMBL" id="JAVGVR010000001">
    <property type="protein sequence ID" value="MDQ6596643.1"/>
    <property type="molecule type" value="Genomic_DNA"/>
</dbReference>
<accession>A0A4R5W0L2</accession>
<dbReference type="CDD" id="cd03014">
    <property type="entry name" value="PRX_Atyp2cys"/>
    <property type="match status" value="1"/>
</dbReference>
<protein>
    <recommendedName>
        <fullName evidence="6">Thiol peroxidase</fullName>
        <shortName evidence="6">Tpx</shortName>
        <ecNumber evidence="6">1.11.1.24</ecNumber>
    </recommendedName>
    <alternativeName>
        <fullName evidence="6">Peroxiredoxin tpx</fullName>
        <shortName evidence="6">Prx</shortName>
    </alternativeName>
    <alternativeName>
        <fullName evidence="6">Thioredoxin peroxidase</fullName>
    </alternativeName>
    <alternativeName>
        <fullName evidence="6">Thioredoxin-dependent peroxiredoxin</fullName>
    </alternativeName>
</protein>